<dbReference type="GO" id="GO:0004497">
    <property type="term" value="F:monooxygenase activity"/>
    <property type="evidence" value="ECO:0007669"/>
    <property type="project" value="InterPro"/>
</dbReference>
<keyword evidence="1" id="KW-0472">Membrane</keyword>
<keyword evidence="3" id="KW-1185">Reference proteome</keyword>
<feature type="transmembrane region" description="Helical" evidence="1">
    <location>
        <begin position="6"/>
        <end position="24"/>
    </location>
</feature>
<accession>A0AAW0L8Y1</accession>
<dbReference type="GO" id="GO:0005506">
    <property type="term" value="F:iron ion binding"/>
    <property type="evidence" value="ECO:0007669"/>
    <property type="project" value="InterPro"/>
</dbReference>
<dbReference type="GO" id="GO:0016705">
    <property type="term" value="F:oxidoreductase activity, acting on paired donors, with incorporation or reduction of molecular oxygen"/>
    <property type="evidence" value="ECO:0007669"/>
    <property type="project" value="InterPro"/>
</dbReference>
<organism evidence="2 3">
    <name type="scientific">Quercus suber</name>
    <name type="common">Cork oak</name>
    <dbReference type="NCBI Taxonomy" id="58331"/>
    <lineage>
        <taxon>Eukaryota</taxon>
        <taxon>Viridiplantae</taxon>
        <taxon>Streptophyta</taxon>
        <taxon>Embryophyta</taxon>
        <taxon>Tracheophyta</taxon>
        <taxon>Spermatophyta</taxon>
        <taxon>Magnoliopsida</taxon>
        <taxon>eudicotyledons</taxon>
        <taxon>Gunneridae</taxon>
        <taxon>Pentapetalae</taxon>
        <taxon>rosids</taxon>
        <taxon>fabids</taxon>
        <taxon>Fagales</taxon>
        <taxon>Fagaceae</taxon>
        <taxon>Quercus</taxon>
    </lineage>
</organism>
<evidence type="ECO:0000256" key="1">
    <source>
        <dbReference type="SAM" id="Phobius"/>
    </source>
</evidence>
<dbReference type="InterPro" id="IPR036396">
    <property type="entry name" value="Cyt_P450_sf"/>
</dbReference>
<keyword evidence="1" id="KW-0812">Transmembrane</keyword>
<evidence type="ECO:0000313" key="3">
    <source>
        <dbReference type="Proteomes" id="UP000237347"/>
    </source>
</evidence>
<dbReference type="Proteomes" id="UP000237347">
    <property type="component" value="Unassembled WGS sequence"/>
</dbReference>
<keyword evidence="1" id="KW-1133">Transmembrane helix</keyword>
<gene>
    <name evidence="2" type="ORF">CFP56_006745</name>
</gene>
<proteinExistence type="predicted"/>
<dbReference type="GO" id="GO:0020037">
    <property type="term" value="F:heme binding"/>
    <property type="evidence" value="ECO:0007669"/>
    <property type="project" value="InterPro"/>
</dbReference>
<evidence type="ECO:0000313" key="2">
    <source>
        <dbReference type="EMBL" id="KAK7847304.1"/>
    </source>
</evidence>
<name>A0AAW0L8Y1_QUESU</name>
<dbReference type="EMBL" id="PKMF04000143">
    <property type="protein sequence ID" value="KAK7847304.1"/>
    <property type="molecule type" value="Genomic_DNA"/>
</dbReference>
<comment type="caution">
    <text evidence="2">The sequence shown here is derived from an EMBL/GenBank/DDBJ whole genome shotgun (WGS) entry which is preliminary data.</text>
</comment>
<dbReference type="AlphaFoldDB" id="A0AAW0L8Y1"/>
<protein>
    <submittedName>
        <fullName evidence="2">Beta-amyrin 28-monooxygenase</fullName>
    </submittedName>
</protein>
<sequence>MDCFPNLLHLVILCLSVSLIFLIYKQKSNHAKLPPGTKGWPPEKILLKLMRRSVVEFLKPEALQHFIPTMDLMAKEHLEREWSPYKKVKVYPLSMKYTFVLACRFF</sequence>
<reference evidence="2 3" key="1">
    <citation type="journal article" date="2018" name="Sci. Data">
        <title>The draft genome sequence of cork oak.</title>
        <authorList>
            <person name="Ramos A.M."/>
            <person name="Usie A."/>
            <person name="Barbosa P."/>
            <person name="Barros P.M."/>
            <person name="Capote T."/>
            <person name="Chaves I."/>
            <person name="Simoes F."/>
            <person name="Abreu I."/>
            <person name="Carrasquinho I."/>
            <person name="Faro C."/>
            <person name="Guimaraes J.B."/>
            <person name="Mendonca D."/>
            <person name="Nobrega F."/>
            <person name="Rodrigues L."/>
            <person name="Saibo N.J.M."/>
            <person name="Varela M.C."/>
            <person name="Egas C."/>
            <person name="Matos J."/>
            <person name="Miguel C.M."/>
            <person name="Oliveira M.M."/>
            <person name="Ricardo C.P."/>
            <person name="Goncalves S."/>
        </authorList>
    </citation>
    <scope>NUCLEOTIDE SEQUENCE [LARGE SCALE GENOMIC DNA]</scope>
    <source>
        <strain evidence="3">cv. HL8</strain>
    </source>
</reference>
<dbReference type="Gene3D" id="1.10.630.10">
    <property type="entry name" value="Cytochrome P450"/>
    <property type="match status" value="1"/>
</dbReference>